<keyword evidence="8 17" id="KW-0813">Transport</keyword>
<evidence type="ECO:0000256" key="15">
    <source>
        <dbReference type="ARBA" id="ARBA00022842"/>
    </source>
</evidence>
<keyword evidence="10 17" id="KW-0762">Sugar transport</keyword>
<dbReference type="InterPro" id="IPR008279">
    <property type="entry name" value="PEP-util_enz_mobile_dom"/>
</dbReference>
<keyword evidence="9 17" id="KW-0963">Cytoplasm</keyword>
<dbReference type="InterPro" id="IPR036618">
    <property type="entry name" value="PtsI_HPr-bd_sf"/>
</dbReference>
<evidence type="ECO:0000256" key="11">
    <source>
        <dbReference type="ARBA" id="ARBA00022679"/>
    </source>
</evidence>
<dbReference type="Gene3D" id="3.20.20.60">
    <property type="entry name" value="Phosphoenolpyruvate-binding domains"/>
    <property type="match status" value="1"/>
</dbReference>
<dbReference type="GO" id="GO:0008965">
    <property type="term" value="F:phosphoenolpyruvate-protein phosphotransferase activity"/>
    <property type="evidence" value="ECO:0007669"/>
    <property type="project" value="UniProtKB-EC"/>
</dbReference>
<feature type="binding site" evidence="20">
    <location>
        <position position="470"/>
    </location>
    <ligand>
        <name>Mg(2+)</name>
        <dbReference type="ChEBI" id="CHEBI:18420"/>
    </ligand>
</feature>
<feature type="domain" description="Phosphotransferase system enzyme I N-terminal" evidence="24">
    <location>
        <begin position="46"/>
        <end position="169"/>
    </location>
</feature>
<dbReference type="PANTHER" id="PTHR46244">
    <property type="entry name" value="PHOSPHOENOLPYRUVATE-PROTEIN PHOSPHOTRANSFERASE"/>
    <property type="match status" value="1"/>
</dbReference>
<dbReference type="AlphaFoldDB" id="A0A3S0NB27"/>
<dbReference type="InterPro" id="IPR036637">
    <property type="entry name" value="Phosphohistidine_dom_sf"/>
</dbReference>
<feature type="domain" description="PEP-utilising enzyme C-terminal" evidence="23">
    <location>
        <begin position="295"/>
        <end position="576"/>
    </location>
</feature>
<comment type="similarity">
    <text evidence="5 17">Belongs to the PEP-utilizing enzyme family.</text>
</comment>
<feature type="domain" description="PEP-utilising enzyme mobile" evidence="22">
    <location>
        <begin position="193"/>
        <end position="266"/>
    </location>
</feature>
<protein>
    <recommendedName>
        <fullName evidence="7 17">Phosphoenolpyruvate-protein phosphotransferase</fullName>
        <ecNumber evidence="6 17">2.7.3.9</ecNumber>
    </recommendedName>
    <alternativeName>
        <fullName evidence="16 17">Phosphotransferase system, enzyme I</fullName>
    </alternativeName>
</protein>
<comment type="catalytic activity">
    <reaction evidence="1 17">
        <text>L-histidyl-[protein] + phosphoenolpyruvate = N(pros)-phospho-L-histidyl-[protein] + pyruvate</text>
        <dbReference type="Rhea" id="RHEA:23880"/>
        <dbReference type="Rhea" id="RHEA-COMP:9745"/>
        <dbReference type="Rhea" id="RHEA-COMP:9746"/>
        <dbReference type="ChEBI" id="CHEBI:15361"/>
        <dbReference type="ChEBI" id="CHEBI:29979"/>
        <dbReference type="ChEBI" id="CHEBI:58702"/>
        <dbReference type="ChEBI" id="CHEBI:64837"/>
        <dbReference type="EC" id="2.7.3.9"/>
    </reaction>
</comment>
<dbReference type="EMBL" id="RXYK01000003">
    <property type="protein sequence ID" value="RTY39036.1"/>
    <property type="molecule type" value="Genomic_DNA"/>
</dbReference>
<dbReference type="Gene3D" id="3.50.30.10">
    <property type="entry name" value="Phosphohistidine domain"/>
    <property type="match status" value="1"/>
</dbReference>
<keyword evidence="15 17" id="KW-0460">Magnesium</keyword>
<dbReference type="InterPro" id="IPR006318">
    <property type="entry name" value="PTS_EI-like"/>
</dbReference>
<evidence type="ECO:0000256" key="8">
    <source>
        <dbReference type="ARBA" id="ARBA00022448"/>
    </source>
</evidence>
<evidence type="ECO:0000256" key="7">
    <source>
        <dbReference type="ARBA" id="ARBA00016544"/>
    </source>
</evidence>
<dbReference type="InterPro" id="IPR008731">
    <property type="entry name" value="PTS_EIN"/>
</dbReference>
<proteinExistence type="inferred from homology"/>
<dbReference type="GO" id="GO:0009401">
    <property type="term" value="P:phosphoenolpyruvate-dependent sugar phosphotransferase system"/>
    <property type="evidence" value="ECO:0007669"/>
    <property type="project" value="UniProtKB-KW"/>
</dbReference>
<dbReference type="Pfam" id="PF00391">
    <property type="entry name" value="PEP-utilizers"/>
    <property type="match status" value="1"/>
</dbReference>
<organism evidence="25 26">
    <name type="scientific">Chlorobium phaeovibrioides</name>
    <dbReference type="NCBI Taxonomy" id="1094"/>
    <lineage>
        <taxon>Bacteria</taxon>
        <taxon>Pseudomonadati</taxon>
        <taxon>Chlorobiota</taxon>
        <taxon>Chlorobiia</taxon>
        <taxon>Chlorobiales</taxon>
        <taxon>Chlorobiaceae</taxon>
        <taxon>Chlorobium/Pelodictyon group</taxon>
        <taxon>Chlorobium</taxon>
    </lineage>
</organism>
<keyword evidence="25" id="KW-0670">Pyruvate</keyword>
<comment type="cofactor">
    <cofactor evidence="2 17 20">
        <name>Mg(2+)</name>
        <dbReference type="ChEBI" id="CHEBI:18420"/>
    </cofactor>
</comment>
<evidence type="ECO:0000256" key="18">
    <source>
        <dbReference type="PIRSR" id="PIRSR000732-1"/>
    </source>
</evidence>
<evidence type="ECO:0000256" key="12">
    <source>
        <dbReference type="ARBA" id="ARBA00022683"/>
    </source>
</evidence>
<keyword evidence="13 17" id="KW-0479">Metal-binding</keyword>
<feature type="active site" description="Tele-phosphohistidine intermediate" evidence="18">
    <location>
        <position position="230"/>
    </location>
</feature>
<evidence type="ECO:0000256" key="3">
    <source>
        <dbReference type="ARBA" id="ARBA00002728"/>
    </source>
</evidence>
<evidence type="ECO:0000256" key="21">
    <source>
        <dbReference type="SAM" id="MobiDB-lite"/>
    </source>
</evidence>
<dbReference type="InterPro" id="IPR000121">
    <property type="entry name" value="PEP_util_C"/>
</dbReference>
<evidence type="ECO:0000259" key="23">
    <source>
        <dbReference type="Pfam" id="PF02896"/>
    </source>
</evidence>
<dbReference type="PIRSF" id="PIRSF000732">
    <property type="entry name" value="PTS_enzyme_I"/>
    <property type="match status" value="1"/>
</dbReference>
<evidence type="ECO:0000256" key="14">
    <source>
        <dbReference type="ARBA" id="ARBA00022777"/>
    </source>
</evidence>
<dbReference type="Pfam" id="PF05524">
    <property type="entry name" value="PEP-utilisers_N"/>
    <property type="match status" value="1"/>
</dbReference>
<evidence type="ECO:0000256" key="1">
    <source>
        <dbReference type="ARBA" id="ARBA00000683"/>
    </source>
</evidence>
<dbReference type="InterPro" id="IPR024692">
    <property type="entry name" value="PTS_EI"/>
</dbReference>
<feature type="region of interest" description="Disordered" evidence="21">
    <location>
        <begin position="1"/>
        <end position="38"/>
    </location>
</feature>
<keyword evidence="14 17" id="KW-0418">Kinase</keyword>
<dbReference type="PANTHER" id="PTHR46244:SF3">
    <property type="entry name" value="PHOSPHOENOLPYRUVATE-PROTEIN PHOSPHOTRANSFERASE"/>
    <property type="match status" value="1"/>
</dbReference>
<gene>
    <name evidence="25" type="primary">ptsP</name>
    <name evidence="25" type="ORF">EKD02_02735</name>
</gene>
<evidence type="ECO:0000256" key="16">
    <source>
        <dbReference type="ARBA" id="ARBA00033235"/>
    </source>
</evidence>
<evidence type="ECO:0000256" key="20">
    <source>
        <dbReference type="PIRSR" id="PIRSR000732-3"/>
    </source>
</evidence>
<feature type="active site" description="Proton donor" evidence="18">
    <location>
        <position position="541"/>
    </location>
</feature>
<dbReference type="NCBIfam" id="TIGR01417">
    <property type="entry name" value="PTS_I_fam"/>
    <property type="match status" value="1"/>
</dbReference>
<keyword evidence="11 17" id="KW-0808">Transferase</keyword>
<dbReference type="Gene3D" id="1.10.274.10">
    <property type="entry name" value="PtsI, HPr-binding domain"/>
    <property type="match status" value="1"/>
</dbReference>
<evidence type="ECO:0000259" key="24">
    <source>
        <dbReference type="Pfam" id="PF05524"/>
    </source>
</evidence>
<evidence type="ECO:0000256" key="10">
    <source>
        <dbReference type="ARBA" id="ARBA00022597"/>
    </source>
</evidence>
<name>A0A3S0NB27_CHLPH</name>
<evidence type="ECO:0000313" key="26">
    <source>
        <dbReference type="Proteomes" id="UP000279908"/>
    </source>
</evidence>
<evidence type="ECO:0000313" key="25">
    <source>
        <dbReference type="EMBL" id="RTY39036.1"/>
    </source>
</evidence>
<sequence length="610" mass="67797">MNPLFNPLSTMQEKTSEDPHSTGSAMGPSSLKIGLPSGAPAEDRYTGIAASRGIAIGECYSFEKEMDEPQPEVIEEGRIEEEVERFTAALGRSEKELRKIERVTIKKLGKGYSNLFQAQIMILQDPVLTDAISNRIRTERRPANLVIEEEFNRHLEHFRNSDDPLFQERADDLTDIKDRIIRNLQVRKLHSWIPEGVIVASDHLSPADIILLSRSNVKGFVTDTGGKTSHISLICKSLKLPMVVGLGKFSQKVSTGRKMIIDGRTGTVVTDPTDETVAEYMKRQEEELRSEEDASRSAVFPATTKCGVRIGFYANIDFREELDTLCEEGAEGVGLFRSENLFTDASKVPTEAEQENYYFQMADAIAPMPLDIRLFDIGGDKLMYSPVKEPNPNLGWRGIRILLDLPEILEAQITAILKANSHGNIDILVPMIMSLDEIAQVRAIVDRAFLELTNSGLHHIEKPGIGAMIEVPAAVELIDEITRAVDFISIGTNDLTQYTLAVDRNNVIVQDLFEKFHPALIRQLYRIISTAQKNRRKAVICGDMGSDPLALPFLLGCGLRHFSVVSSDIAKLKSLVGCFTLEETEALARDCLQLTSPNAIKERLEAFGKG</sequence>
<dbReference type="Proteomes" id="UP000279908">
    <property type="component" value="Unassembled WGS sequence"/>
</dbReference>
<comment type="caution">
    <text evidence="25">The sequence shown here is derived from an EMBL/GenBank/DDBJ whole genome shotgun (WGS) entry which is preliminary data.</text>
</comment>
<evidence type="ECO:0000256" key="6">
    <source>
        <dbReference type="ARBA" id="ARBA00012232"/>
    </source>
</evidence>
<dbReference type="SUPFAM" id="SSF47831">
    <property type="entry name" value="Enzyme I of the PEP:sugar phosphotransferase system HPr-binding (sub)domain"/>
    <property type="match status" value="1"/>
</dbReference>
<evidence type="ECO:0000259" key="22">
    <source>
        <dbReference type="Pfam" id="PF00391"/>
    </source>
</evidence>
<dbReference type="InterPro" id="IPR023151">
    <property type="entry name" value="PEP_util_CS"/>
</dbReference>
<dbReference type="Pfam" id="PF02896">
    <property type="entry name" value="PEP-utilizers_C"/>
    <property type="match status" value="1"/>
</dbReference>
<dbReference type="PROSITE" id="PS00742">
    <property type="entry name" value="PEP_ENZYMES_2"/>
    <property type="match status" value="1"/>
</dbReference>
<reference evidence="25 26" key="1">
    <citation type="submission" date="2018-12" db="EMBL/GenBank/DDBJ databases">
        <authorList>
            <person name="Lunina O.N."/>
            <person name="Grouzdev D.S."/>
            <person name="Gorlenko V.M."/>
            <person name="Savvichev A.S."/>
        </authorList>
    </citation>
    <scope>NUCLEOTIDE SEQUENCE [LARGE SCALE GENOMIC DNA]</scope>
    <source>
        <strain evidence="25 26">BrKhr-17</strain>
    </source>
</reference>
<evidence type="ECO:0000256" key="17">
    <source>
        <dbReference type="PIRNR" id="PIRNR000732"/>
    </source>
</evidence>
<evidence type="ECO:0000256" key="4">
    <source>
        <dbReference type="ARBA" id="ARBA00004496"/>
    </source>
</evidence>
<dbReference type="InterPro" id="IPR050499">
    <property type="entry name" value="PEP-utilizing_PTS_enzyme"/>
</dbReference>
<keyword evidence="12 17" id="KW-0598">Phosphotransferase system</keyword>
<dbReference type="GO" id="GO:0005737">
    <property type="term" value="C:cytoplasm"/>
    <property type="evidence" value="ECO:0007669"/>
    <property type="project" value="UniProtKB-SubCell"/>
</dbReference>
<dbReference type="GO" id="GO:0046872">
    <property type="term" value="F:metal ion binding"/>
    <property type="evidence" value="ECO:0007669"/>
    <property type="project" value="UniProtKB-KW"/>
</dbReference>
<evidence type="ECO:0000256" key="5">
    <source>
        <dbReference type="ARBA" id="ARBA00007837"/>
    </source>
</evidence>
<dbReference type="InterPro" id="IPR040442">
    <property type="entry name" value="Pyrv_kinase-like_dom_sf"/>
</dbReference>
<feature type="binding site" evidence="19">
    <location>
        <position position="337"/>
    </location>
    <ligand>
        <name>phosphoenolpyruvate</name>
        <dbReference type="ChEBI" id="CHEBI:58702"/>
    </ligand>
</feature>
<dbReference type="PRINTS" id="PR01736">
    <property type="entry name" value="PHPHTRNFRASE"/>
</dbReference>
<accession>A0A3S0NB27</accession>
<dbReference type="GO" id="GO:0016301">
    <property type="term" value="F:kinase activity"/>
    <property type="evidence" value="ECO:0007669"/>
    <property type="project" value="UniProtKB-KW"/>
</dbReference>
<dbReference type="SUPFAM" id="SSF51621">
    <property type="entry name" value="Phosphoenolpyruvate/pyruvate domain"/>
    <property type="match status" value="1"/>
</dbReference>
<evidence type="ECO:0000256" key="2">
    <source>
        <dbReference type="ARBA" id="ARBA00001946"/>
    </source>
</evidence>
<evidence type="ECO:0000256" key="9">
    <source>
        <dbReference type="ARBA" id="ARBA00022490"/>
    </source>
</evidence>
<feature type="binding site" evidence="19">
    <location>
        <begin position="493"/>
        <end position="494"/>
    </location>
    <ligand>
        <name>phosphoenolpyruvate</name>
        <dbReference type="ChEBI" id="CHEBI:58702"/>
    </ligand>
</feature>
<dbReference type="EC" id="2.7.3.9" evidence="6 17"/>
<feature type="binding site" evidence="19">
    <location>
        <position position="504"/>
    </location>
    <ligand>
        <name>phosphoenolpyruvate</name>
        <dbReference type="ChEBI" id="CHEBI:58702"/>
    </ligand>
</feature>
<dbReference type="InterPro" id="IPR015813">
    <property type="entry name" value="Pyrv/PenolPyrv_kinase-like_dom"/>
</dbReference>
<comment type="function">
    <text evidence="3 17">General (non sugar-specific) component of the phosphoenolpyruvate-dependent sugar phosphotransferase system (sugar PTS). This major carbohydrate active-transport system catalyzes the phosphorylation of incoming sugar substrates concomitantly with their translocation across the cell membrane. Enzyme I transfers the phosphoryl group from phosphoenolpyruvate (PEP) to the phosphoryl carrier protein (HPr).</text>
</comment>
<feature type="binding site" evidence="20">
    <location>
        <position position="494"/>
    </location>
    <ligand>
        <name>Mg(2+)</name>
        <dbReference type="ChEBI" id="CHEBI:18420"/>
    </ligand>
</feature>
<dbReference type="SUPFAM" id="SSF52009">
    <property type="entry name" value="Phosphohistidine domain"/>
    <property type="match status" value="1"/>
</dbReference>
<evidence type="ECO:0000256" key="19">
    <source>
        <dbReference type="PIRSR" id="PIRSR000732-2"/>
    </source>
</evidence>
<feature type="binding site" evidence="19">
    <location>
        <position position="373"/>
    </location>
    <ligand>
        <name>phosphoenolpyruvate</name>
        <dbReference type="ChEBI" id="CHEBI:58702"/>
    </ligand>
</feature>
<comment type="subcellular location">
    <subcellularLocation>
        <location evidence="4 17">Cytoplasm</location>
    </subcellularLocation>
</comment>
<evidence type="ECO:0000256" key="13">
    <source>
        <dbReference type="ARBA" id="ARBA00022723"/>
    </source>
</evidence>